<reference evidence="2" key="1">
    <citation type="submission" date="2022-11" db="UniProtKB">
        <authorList>
            <consortium name="WormBaseParasite"/>
        </authorList>
    </citation>
    <scope>IDENTIFICATION</scope>
</reference>
<keyword evidence="1" id="KW-1185">Reference proteome</keyword>
<name>A0A915L1Z5_ROMCU</name>
<evidence type="ECO:0000313" key="2">
    <source>
        <dbReference type="WBParaSite" id="nRc.2.0.1.t45169-RA"/>
    </source>
</evidence>
<dbReference type="WBParaSite" id="nRc.2.0.1.t45169-RA">
    <property type="protein sequence ID" value="nRc.2.0.1.t45169-RA"/>
    <property type="gene ID" value="nRc.2.0.1.g45169"/>
</dbReference>
<accession>A0A915L1Z5</accession>
<protein>
    <submittedName>
        <fullName evidence="2">Uncharacterized protein</fullName>
    </submittedName>
</protein>
<proteinExistence type="predicted"/>
<organism evidence="1 2">
    <name type="scientific">Romanomermis culicivorax</name>
    <name type="common">Nematode worm</name>
    <dbReference type="NCBI Taxonomy" id="13658"/>
    <lineage>
        <taxon>Eukaryota</taxon>
        <taxon>Metazoa</taxon>
        <taxon>Ecdysozoa</taxon>
        <taxon>Nematoda</taxon>
        <taxon>Enoplea</taxon>
        <taxon>Dorylaimia</taxon>
        <taxon>Mermithida</taxon>
        <taxon>Mermithoidea</taxon>
        <taxon>Mermithidae</taxon>
        <taxon>Romanomermis</taxon>
    </lineage>
</organism>
<evidence type="ECO:0000313" key="1">
    <source>
        <dbReference type="Proteomes" id="UP000887565"/>
    </source>
</evidence>
<dbReference type="AlphaFoldDB" id="A0A915L1Z5"/>
<sequence length="246" mass="28373">MQIDFMFDGETVPGAIQEHIILVLIPNGLDNFEASDVLTMRWYITLVVFLQLDFALLTPTATCRWYAQATQDWAIRTSFDPKRLTRLRPNYPHKLYGPKLTGPQILFEFQPCSFATPCHISPRGATFPIHTKERCRAVPCHTSPRAESPSAFSTRVSTAFHLTLIHGLLEDGYDRRIEFCENWLQKLDDQPELEDSVLWSDESTIHLDGHICDLMTQLMEAQRKLARNGRGAIRNQKFLDRHEKFI</sequence>
<dbReference type="Proteomes" id="UP000887565">
    <property type="component" value="Unplaced"/>
</dbReference>